<protein>
    <submittedName>
        <fullName evidence="1">Uncharacterized protein</fullName>
    </submittedName>
</protein>
<evidence type="ECO:0000313" key="1">
    <source>
        <dbReference type="EMBL" id="KAI5070238.1"/>
    </source>
</evidence>
<name>A0A9D4ZCA9_ADICA</name>
<reference evidence="1" key="1">
    <citation type="submission" date="2021-01" db="EMBL/GenBank/DDBJ databases">
        <title>Adiantum capillus-veneris genome.</title>
        <authorList>
            <person name="Fang Y."/>
            <person name="Liao Q."/>
        </authorList>
    </citation>
    <scope>NUCLEOTIDE SEQUENCE</scope>
    <source>
        <strain evidence="1">H3</strain>
        <tissue evidence="1">Leaf</tissue>
    </source>
</reference>
<accession>A0A9D4ZCA9</accession>
<proteinExistence type="predicted"/>
<dbReference type="Proteomes" id="UP000886520">
    <property type="component" value="Chromosome 14"/>
</dbReference>
<organism evidence="1 2">
    <name type="scientific">Adiantum capillus-veneris</name>
    <name type="common">Maidenhair fern</name>
    <dbReference type="NCBI Taxonomy" id="13818"/>
    <lineage>
        <taxon>Eukaryota</taxon>
        <taxon>Viridiplantae</taxon>
        <taxon>Streptophyta</taxon>
        <taxon>Embryophyta</taxon>
        <taxon>Tracheophyta</taxon>
        <taxon>Polypodiopsida</taxon>
        <taxon>Polypodiidae</taxon>
        <taxon>Polypodiales</taxon>
        <taxon>Pteridineae</taxon>
        <taxon>Pteridaceae</taxon>
        <taxon>Vittarioideae</taxon>
        <taxon>Adiantum</taxon>
    </lineage>
</organism>
<dbReference type="AlphaFoldDB" id="A0A9D4ZCA9"/>
<comment type="caution">
    <text evidence="1">The sequence shown here is derived from an EMBL/GenBank/DDBJ whole genome shotgun (WGS) entry which is preliminary data.</text>
</comment>
<dbReference type="OrthoDB" id="1685715at2759"/>
<sequence length="202" mass="21838">MGNKGSNDSYGLMILCRRSLVCLQGGPPMSPRSGPQCGHLSYSSDIGTCVMAVCSLWSCSSKTPRLLLSPGSHSTSAVCSSTINLLDTKCFVLHNIQHCLMHVQLPHGCVAGAEARNTKSHGSWTSGIASKQGALSKRFNTYDIFSYSKMSPFLFLAKLFNDLDLQSLTGQRSIRPQVLLGYWIGPEGVDGWGFVEAYLVPS</sequence>
<evidence type="ECO:0000313" key="2">
    <source>
        <dbReference type="Proteomes" id="UP000886520"/>
    </source>
</evidence>
<dbReference type="EMBL" id="JABFUD020000014">
    <property type="protein sequence ID" value="KAI5070238.1"/>
    <property type="molecule type" value="Genomic_DNA"/>
</dbReference>
<keyword evidence="2" id="KW-1185">Reference proteome</keyword>
<gene>
    <name evidence="1" type="ORF">GOP47_0014581</name>
</gene>